<evidence type="ECO:0000256" key="5">
    <source>
        <dbReference type="ARBA" id="ARBA00023163"/>
    </source>
</evidence>
<comment type="subcellular location">
    <subcellularLocation>
        <location evidence="1">Nucleus</location>
    </subcellularLocation>
</comment>
<dbReference type="InterPro" id="IPR050987">
    <property type="entry name" value="AtrR-like"/>
</dbReference>
<accession>A0A9W6AXM2</accession>
<keyword evidence="2" id="KW-0479">Metal-binding</keyword>
<evidence type="ECO:0000313" key="10">
    <source>
        <dbReference type="Proteomes" id="UP001144157"/>
    </source>
</evidence>
<protein>
    <recommendedName>
        <fullName evidence="8">Zn(2)-C6 fungal-type domain-containing protein</fullName>
    </recommendedName>
</protein>
<dbReference type="PROSITE" id="PS50048">
    <property type="entry name" value="ZN2_CY6_FUNGAL_2"/>
    <property type="match status" value="1"/>
</dbReference>
<dbReference type="GO" id="GO:0003677">
    <property type="term" value="F:DNA binding"/>
    <property type="evidence" value="ECO:0007669"/>
    <property type="project" value="UniProtKB-KW"/>
</dbReference>
<feature type="region of interest" description="Disordered" evidence="7">
    <location>
        <begin position="87"/>
        <end position="115"/>
    </location>
</feature>
<keyword evidence="4" id="KW-0238">DNA-binding</keyword>
<gene>
    <name evidence="9" type="ORF">AtubIFM56815_003271</name>
</gene>
<reference evidence="9" key="1">
    <citation type="submission" date="2022-07" db="EMBL/GenBank/DDBJ databases">
        <title>Taxonomy of Aspergillus series Nigri: significant species reduction supported by multi-species coalescent approaches.</title>
        <authorList>
            <person name="Bian C."/>
            <person name="Kusuya Y."/>
            <person name="Sklenar F."/>
            <person name="D'hooge E."/>
            <person name="Yaguchi T."/>
            <person name="Takahashi H."/>
            <person name="Hubka V."/>
        </authorList>
    </citation>
    <scope>NUCLEOTIDE SEQUENCE</scope>
    <source>
        <strain evidence="9">IFM 56815</strain>
    </source>
</reference>
<evidence type="ECO:0000256" key="2">
    <source>
        <dbReference type="ARBA" id="ARBA00022723"/>
    </source>
</evidence>
<dbReference type="AlphaFoldDB" id="A0A9W6AXM2"/>
<dbReference type="EMBL" id="BRPE01000014">
    <property type="protein sequence ID" value="GLA88807.1"/>
    <property type="molecule type" value="Genomic_DNA"/>
</dbReference>
<feature type="region of interest" description="Disordered" evidence="7">
    <location>
        <begin position="139"/>
        <end position="182"/>
    </location>
</feature>
<dbReference type="Pfam" id="PF00172">
    <property type="entry name" value="Zn_clus"/>
    <property type="match status" value="1"/>
</dbReference>
<feature type="compositionally biased region" description="Low complexity" evidence="7">
    <location>
        <begin position="102"/>
        <end position="112"/>
    </location>
</feature>
<dbReference type="SUPFAM" id="SSF57701">
    <property type="entry name" value="Zn2/Cys6 DNA-binding domain"/>
    <property type="match status" value="1"/>
</dbReference>
<dbReference type="GO" id="GO:0000981">
    <property type="term" value="F:DNA-binding transcription factor activity, RNA polymerase II-specific"/>
    <property type="evidence" value="ECO:0007669"/>
    <property type="project" value="InterPro"/>
</dbReference>
<dbReference type="Proteomes" id="UP001144157">
    <property type="component" value="Unassembled WGS sequence"/>
</dbReference>
<dbReference type="PROSITE" id="PS00463">
    <property type="entry name" value="ZN2_CY6_FUNGAL_1"/>
    <property type="match status" value="1"/>
</dbReference>
<name>A0A9W6AXM2_ASPTU</name>
<evidence type="ECO:0000259" key="8">
    <source>
        <dbReference type="PROSITE" id="PS50048"/>
    </source>
</evidence>
<comment type="caution">
    <text evidence="9">The sequence shown here is derived from an EMBL/GenBank/DDBJ whole genome shotgun (WGS) entry which is preliminary data.</text>
</comment>
<organism evidence="9 10">
    <name type="scientific">Aspergillus tubingensis</name>
    <dbReference type="NCBI Taxonomy" id="5068"/>
    <lineage>
        <taxon>Eukaryota</taxon>
        <taxon>Fungi</taxon>
        <taxon>Dikarya</taxon>
        <taxon>Ascomycota</taxon>
        <taxon>Pezizomycotina</taxon>
        <taxon>Eurotiomycetes</taxon>
        <taxon>Eurotiomycetidae</taxon>
        <taxon>Eurotiales</taxon>
        <taxon>Aspergillaceae</taxon>
        <taxon>Aspergillus</taxon>
        <taxon>Aspergillus subgen. Circumdati</taxon>
    </lineage>
</organism>
<sequence length="377" mass="42241">MAPAKPNKVSRITVACNSCRFRKQKCSGNKPICTQCDQHNRSCDWPEQLKRGPAKGYIEALEHRLHETESLLLNLLAQIPDSQLSASVQGRQDCSSRHRKSGSPPQTYSSSSRLGKRGTDYWKKFPLHTVQEIRDWQNDCLSNEGDGSSRHSSGSEAAERPSVSHPEYQPETGSPKDQMPEFQGFREMPTLPRIHQIDIPNSPMDAGLSSAKVQYSSALDGEARENRPRMDPVFEAIQYQRARAEAVHEFPSLQKPSLWRGAPPDILYPPRNYLQTNPVNLLCSSKMPSKPVASPPPQPKKVHGAVRDDDLPVDDYENAWHEQQEEEEEEYREQNDIAFKAPNVAAARRMNAGTAPNPVEGTRKGTTGSVNRSKTTH</sequence>
<dbReference type="GO" id="GO:0005634">
    <property type="term" value="C:nucleus"/>
    <property type="evidence" value="ECO:0007669"/>
    <property type="project" value="UniProtKB-SubCell"/>
</dbReference>
<dbReference type="InterPro" id="IPR036864">
    <property type="entry name" value="Zn2-C6_fun-type_DNA-bd_sf"/>
</dbReference>
<keyword evidence="5" id="KW-0804">Transcription</keyword>
<dbReference type="GO" id="GO:0008270">
    <property type="term" value="F:zinc ion binding"/>
    <property type="evidence" value="ECO:0007669"/>
    <property type="project" value="InterPro"/>
</dbReference>
<evidence type="ECO:0000256" key="7">
    <source>
        <dbReference type="SAM" id="MobiDB-lite"/>
    </source>
</evidence>
<feature type="domain" description="Zn(2)-C6 fungal-type" evidence="8">
    <location>
        <begin position="15"/>
        <end position="45"/>
    </location>
</feature>
<keyword evidence="3" id="KW-0805">Transcription regulation</keyword>
<feature type="region of interest" description="Disordered" evidence="7">
    <location>
        <begin position="287"/>
        <end position="377"/>
    </location>
</feature>
<keyword evidence="6" id="KW-0539">Nucleus</keyword>
<dbReference type="Gene3D" id="4.10.240.10">
    <property type="entry name" value="Zn(2)-C6 fungal-type DNA-binding domain"/>
    <property type="match status" value="1"/>
</dbReference>
<feature type="compositionally biased region" description="Polar residues" evidence="7">
    <location>
        <begin position="364"/>
        <end position="377"/>
    </location>
</feature>
<proteinExistence type="predicted"/>
<evidence type="ECO:0000256" key="4">
    <source>
        <dbReference type="ARBA" id="ARBA00023125"/>
    </source>
</evidence>
<evidence type="ECO:0000313" key="9">
    <source>
        <dbReference type="EMBL" id="GLA88807.1"/>
    </source>
</evidence>
<dbReference type="PANTHER" id="PTHR46910:SF3">
    <property type="entry name" value="HALOTOLERANCE PROTEIN 9-RELATED"/>
    <property type="match status" value="1"/>
</dbReference>
<evidence type="ECO:0000256" key="1">
    <source>
        <dbReference type="ARBA" id="ARBA00004123"/>
    </source>
</evidence>
<dbReference type="CDD" id="cd00067">
    <property type="entry name" value="GAL4"/>
    <property type="match status" value="1"/>
</dbReference>
<dbReference type="SMART" id="SM00066">
    <property type="entry name" value="GAL4"/>
    <property type="match status" value="1"/>
</dbReference>
<evidence type="ECO:0000256" key="6">
    <source>
        <dbReference type="ARBA" id="ARBA00023242"/>
    </source>
</evidence>
<dbReference type="PANTHER" id="PTHR46910">
    <property type="entry name" value="TRANSCRIPTION FACTOR PDR1"/>
    <property type="match status" value="1"/>
</dbReference>
<dbReference type="InterPro" id="IPR001138">
    <property type="entry name" value="Zn2Cys6_DnaBD"/>
</dbReference>
<dbReference type="GO" id="GO:0009893">
    <property type="term" value="P:positive regulation of metabolic process"/>
    <property type="evidence" value="ECO:0007669"/>
    <property type="project" value="UniProtKB-ARBA"/>
</dbReference>
<evidence type="ECO:0000256" key="3">
    <source>
        <dbReference type="ARBA" id="ARBA00023015"/>
    </source>
</evidence>